<gene>
    <name evidence="1" type="ORF">AVDCRST_MAG88-1774</name>
</gene>
<dbReference type="AlphaFoldDB" id="A0A6J4V0J1"/>
<reference evidence="1" key="1">
    <citation type="submission" date="2020-02" db="EMBL/GenBank/DDBJ databases">
        <authorList>
            <person name="Meier V. D."/>
        </authorList>
    </citation>
    <scope>NUCLEOTIDE SEQUENCE</scope>
    <source>
        <strain evidence="1">AVDCRST_MAG88</strain>
    </source>
</reference>
<organism evidence="1">
    <name type="scientific">uncultured Thermomicrobiales bacterium</name>
    <dbReference type="NCBI Taxonomy" id="1645740"/>
    <lineage>
        <taxon>Bacteria</taxon>
        <taxon>Pseudomonadati</taxon>
        <taxon>Thermomicrobiota</taxon>
        <taxon>Thermomicrobia</taxon>
        <taxon>Thermomicrobiales</taxon>
        <taxon>environmental samples</taxon>
    </lineage>
</organism>
<name>A0A6J4V0J1_9BACT</name>
<proteinExistence type="predicted"/>
<evidence type="ECO:0000313" key="1">
    <source>
        <dbReference type="EMBL" id="CAA9564468.1"/>
    </source>
</evidence>
<dbReference type="EMBL" id="CADCWM010000500">
    <property type="protein sequence ID" value="CAA9564468.1"/>
    <property type="molecule type" value="Genomic_DNA"/>
</dbReference>
<protein>
    <submittedName>
        <fullName evidence="1">Uncharacterized protein</fullName>
    </submittedName>
</protein>
<sequence length="53" mass="5131">MANEAGIVAVASLASGCAATSMATISTAKRANATISMVSLLPGSNLVSDCSKS</sequence>
<accession>A0A6J4V0J1</accession>